<feature type="compositionally biased region" description="Basic and acidic residues" evidence="8">
    <location>
        <begin position="42"/>
        <end position="125"/>
    </location>
</feature>
<evidence type="ECO:0000313" key="10">
    <source>
        <dbReference type="Proteomes" id="UP000006666"/>
    </source>
</evidence>
<keyword evidence="5" id="KW-1133">Transmembrane helix</keyword>
<keyword evidence="10" id="KW-1185">Reference proteome</keyword>
<organism evidence="9 10">
    <name type="scientific">Kytococcus sedentarius (strain ATCC 14392 / DSM 20547 / JCM 11482 / CCUG 33030 / NBRC 15357 / NCTC 11040 / CCM 314 / 541)</name>
    <name type="common">Micrococcus sedentarius</name>
    <dbReference type="NCBI Taxonomy" id="478801"/>
    <lineage>
        <taxon>Bacteria</taxon>
        <taxon>Bacillati</taxon>
        <taxon>Actinomycetota</taxon>
        <taxon>Actinomycetes</taxon>
        <taxon>Micrococcales</taxon>
        <taxon>Kytococcaceae</taxon>
        <taxon>Kytococcus</taxon>
    </lineage>
</organism>
<evidence type="ECO:0000256" key="6">
    <source>
        <dbReference type="ARBA" id="ARBA00023010"/>
    </source>
</evidence>
<keyword evidence="7" id="KW-0472">Membrane</keyword>
<sequence length="125" mass="14160">MGARLFDNPWILLILILVIVLVFASAKLPDMARSLGRSARVLKSEVGEMKKDGKDDTLDGEATGRRDDTRRVAADDRTREDDLRDESWNPRDHAERYDAERPDSRLADPTRSSDHNKPSDGTRLN</sequence>
<dbReference type="Gene3D" id="1.20.5.3310">
    <property type="match status" value="1"/>
</dbReference>
<dbReference type="AlphaFoldDB" id="C7NHS1"/>
<dbReference type="HOGENOM" id="CLU_1989728_0_0_11"/>
<keyword evidence="3" id="KW-0812">Transmembrane</keyword>
<dbReference type="EMBL" id="CP001686">
    <property type="protein sequence ID" value="ACV06428.1"/>
    <property type="molecule type" value="Genomic_DNA"/>
</dbReference>
<gene>
    <name evidence="9" type="ordered locus">Ksed_14010</name>
</gene>
<dbReference type="Proteomes" id="UP000006666">
    <property type="component" value="Chromosome"/>
</dbReference>
<evidence type="ECO:0000256" key="8">
    <source>
        <dbReference type="SAM" id="MobiDB-lite"/>
    </source>
</evidence>
<dbReference type="NCBIfam" id="NF001854">
    <property type="entry name" value="PRK00575.1"/>
    <property type="match status" value="1"/>
</dbReference>
<accession>C7NHS1</accession>
<evidence type="ECO:0000313" key="9">
    <source>
        <dbReference type="EMBL" id="ACV06428.1"/>
    </source>
</evidence>
<evidence type="ECO:0000256" key="1">
    <source>
        <dbReference type="ARBA" id="ARBA00004167"/>
    </source>
</evidence>
<dbReference type="GO" id="GO:0016020">
    <property type="term" value="C:membrane"/>
    <property type="evidence" value="ECO:0007669"/>
    <property type="project" value="UniProtKB-ARBA"/>
</dbReference>
<evidence type="ECO:0000256" key="3">
    <source>
        <dbReference type="ARBA" id="ARBA00022692"/>
    </source>
</evidence>
<reference evidence="9 10" key="1">
    <citation type="journal article" date="2009" name="Stand. Genomic Sci.">
        <title>Complete genome sequence of Kytococcus sedentarius type strain (541).</title>
        <authorList>
            <person name="Sims D."/>
            <person name="Brettin T."/>
            <person name="Detter J.C."/>
            <person name="Han C."/>
            <person name="Lapidus A."/>
            <person name="Copeland A."/>
            <person name="Glavina Del Rio T."/>
            <person name="Nolan M."/>
            <person name="Chen F."/>
            <person name="Lucas S."/>
            <person name="Tice H."/>
            <person name="Cheng J.F."/>
            <person name="Bruce D."/>
            <person name="Goodwin L."/>
            <person name="Pitluck S."/>
            <person name="Ovchinnikova G."/>
            <person name="Pati A."/>
            <person name="Ivanova N."/>
            <person name="Mavrommatis K."/>
            <person name="Chen A."/>
            <person name="Palaniappan K."/>
            <person name="D'haeseleer P."/>
            <person name="Chain P."/>
            <person name="Bristow J."/>
            <person name="Eisen J.A."/>
            <person name="Markowitz V."/>
            <person name="Hugenholtz P."/>
            <person name="Schneider S."/>
            <person name="Goker M."/>
            <person name="Pukall R."/>
            <person name="Kyrpides N.C."/>
            <person name="Klenk H.P."/>
        </authorList>
    </citation>
    <scope>NUCLEOTIDE SEQUENCE [LARGE SCALE GENOMIC DNA]</scope>
    <source>
        <strain evidence="10">ATCC 14392 / DSM 20547 / JCM 11482 / CCUG 33030 / NBRC 15357 / NCTC 11040 / CCM 314 / 541</strain>
    </source>
</reference>
<evidence type="ECO:0000256" key="7">
    <source>
        <dbReference type="ARBA" id="ARBA00023136"/>
    </source>
</evidence>
<keyword evidence="6" id="KW-0811">Translocation</keyword>
<proteinExistence type="predicted"/>
<dbReference type="STRING" id="478801.Ksed_14010"/>
<dbReference type="InterPro" id="IPR003369">
    <property type="entry name" value="TatA/B/E"/>
</dbReference>
<feature type="region of interest" description="Disordered" evidence="8">
    <location>
        <begin position="37"/>
        <end position="125"/>
    </location>
</feature>
<dbReference type="eggNOG" id="COG1826">
    <property type="taxonomic scope" value="Bacteria"/>
</dbReference>
<comment type="subcellular location">
    <subcellularLocation>
        <location evidence="1">Membrane</location>
        <topology evidence="1">Single-pass membrane protein</topology>
    </subcellularLocation>
</comment>
<dbReference type="Pfam" id="PF02416">
    <property type="entry name" value="TatA_B_E"/>
    <property type="match status" value="1"/>
</dbReference>
<keyword evidence="4" id="KW-0653">Protein transport</keyword>
<keyword evidence="2" id="KW-0813">Transport</keyword>
<dbReference type="RefSeq" id="WP_015779373.1">
    <property type="nucleotide sequence ID" value="NC_013169.1"/>
</dbReference>
<protein>
    <submittedName>
        <fullName evidence="9">Sec-independent protein secretion pathway component</fullName>
    </submittedName>
</protein>
<evidence type="ECO:0000256" key="4">
    <source>
        <dbReference type="ARBA" id="ARBA00022927"/>
    </source>
</evidence>
<name>C7NHS1_KYTSD</name>
<dbReference type="GO" id="GO:0015031">
    <property type="term" value="P:protein transport"/>
    <property type="evidence" value="ECO:0007669"/>
    <property type="project" value="UniProtKB-KW"/>
</dbReference>
<dbReference type="KEGG" id="kse:Ksed_14010"/>
<evidence type="ECO:0000256" key="2">
    <source>
        <dbReference type="ARBA" id="ARBA00022448"/>
    </source>
</evidence>
<evidence type="ECO:0000256" key="5">
    <source>
        <dbReference type="ARBA" id="ARBA00022989"/>
    </source>
</evidence>